<feature type="region of interest" description="Disordered" evidence="1">
    <location>
        <begin position="70"/>
        <end position="93"/>
    </location>
</feature>
<feature type="compositionally biased region" description="Polar residues" evidence="1">
    <location>
        <begin position="78"/>
        <end position="93"/>
    </location>
</feature>
<dbReference type="PANTHER" id="PTHR36054">
    <property type="entry name" value="PROTEIN SICKLE"/>
    <property type="match status" value="1"/>
</dbReference>
<evidence type="ECO:0008006" key="4">
    <source>
        <dbReference type="Google" id="ProtNLM"/>
    </source>
</evidence>
<evidence type="ECO:0000313" key="2">
    <source>
        <dbReference type="EMBL" id="WKA09706.1"/>
    </source>
</evidence>
<protein>
    <recommendedName>
        <fullName evidence="4">Protein SICKLE</fullName>
    </recommendedName>
</protein>
<dbReference type="EMBL" id="CP126665">
    <property type="protein sequence ID" value="WKA09706.1"/>
    <property type="molecule type" value="Genomic_DNA"/>
</dbReference>
<keyword evidence="3" id="KW-1185">Reference proteome</keyword>
<dbReference type="InterPro" id="IPR039292">
    <property type="entry name" value="SICKLE"/>
</dbReference>
<accession>A0ABY9DTH2</accession>
<feature type="compositionally biased region" description="Low complexity" evidence="1">
    <location>
        <begin position="211"/>
        <end position="230"/>
    </location>
</feature>
<evidence type="ECO:0000313" key="3">
    <source>
        <dbReference type="Proteomes" id="UP001227230"/>
    </source>
</evidence>
<name>A0ABY9DTH2_VITVI</name>
<sequence>MEESEKRRERLKAMRMEAAQTKVSDTVDTSAMPGYLSNPLVEGSATLPVQEDSCVTPRFDFYTDPMSAFSSNKRRSKVGNQIQQDYLTPSSNSGYTATMARMSSSLSAGPRNCEMTPSPNPPFQPNFSPGQGINQAQGLYHSSGPYRSPIEMASPFPAHQGTPGVWNGSNGMPRYGVPSNSPRGGNFPSPGFRPVGSPSFRSGRGRGHWFNNSPSPVSGRGGSSSPNSGRGRSGWFGNSMSPGSGRGRGRGLGFHAHVSAQDRPELFYNKSMVEDPWKFLKPVIWSREKALGKMGNASDSPKSWLPKSINMKKTRVSEATNESSSQQSLAEYLAASFNEAVNDASGT</sequence>
<dbReference type="PANTHER" id="PTHR36054:SF2">
    <property type="entry name" value="PROTEIN SICKLE"/>
    <property type="match status" value="1"/>
</dbReference>
<gene>
    <name evidence="2" type="ORF">VitviT2T_027329</name>
</gene>
<feature type="region of interest" description="Disordered" evidence="1">
    <location>
        <begin position="106"/>
        <end position="253"/>
    </location>
</feature>
<proteinExistence type="predicted"/>
<reference evidence="2 3" key="1">
    <citation type="journal article" date="2023" name="Hortic Res">
        <title>The complete reference genome for grapevine (Vitis vinifera L.) genetics and breeding.</title>
        <authorList>
            <person name="Shi X."/>
            <person name="Cao S."/>
            <person name="Wang X."/>
            <person name="Huang S."/>
            <person name="Wang Y."/>
            <person name="Liu Z."/>
            <person name="Liu W."/>
            <person name="Leng X."/>
            <person name="Peng Y."/>
            <person name="Wang N."/>
            <person name="Wang Y."/>
            <person name="Ma Z."/>
            <person name="Xu X."/>
            <person name="Zhang F."/>
            <person name="Xue H."/>
            <person name="Zhong H."/>
            <person name="Wang Y."/>
            <person name="Zhang K."/>
            <person name="Velt A."/>
            <person name="Avia K."/>
            <person name="Holtgrawe D."/>
            <person name="Grimplet J."/>
            <person name="Matus J.T."/>
            <person name="Ware D."/>
            <person name="Wu X."/>
            <person name="Wang H."/>
            <person name="Liu C."/>
            <person name="Fang Y."/>
            <person name="Rustenholz C."/>
            <person name="Cheng Z."/>
            <person name="Xiao H."/>
            <person name="Zhou Y."/>
        </authorList>
    </citation>
    <scope>NUCLEOTIDE SEQUENCE [LARGE SCALE GENOMIC DNA]</scope>
    <source>
        <strain evidence="3">cv. Pinot noir / PN40024</strain>
        <tissue evidence="2">Leaf</tissue>
    </source>
</reference>
<organism evidence="2 3">
    <name type="scientific">Vitis vinifera</name>
    <name type="common">Grape</name>
    <dbReference type="NCBI Taxonomy" id="29760"/>
    <lineage>
        <taxon>Eukaryota</taxon>
        <taxon>Viridiplantae</taxon>
        <taxon>Streptophyta</taxon>
        <taxon>Embryophyta</taxon>
        <taxon>Tracheophyta</taxon>
        <taxon>Spermatophyta</taxon>
        <taxon>Magnoliopsida</taxon>
        <taxon>eudicotyledons</taxon>
        <taxon>Gunneridae</taxon>
        <taxon>Pentapetalae</taxon>
        <taxon>rosids</taxon>
        <taxon>Vitales</taxon>
        <taxon>Vitaceae</taxon>
        <taxon>Viteae</taxon>
        <taxon>Vitis</taxon>
    </lineage>
</organism>
<feature type="compositionally biased region" description="Low complexity" evidence="1">
    <location>
        <begin position="193"/>
        <end position="202"/>
    </location>
</feature>
<dbReference type="Proteomes" id="UP001227230">
    <property type="component" value="Chromosome 18"/>
</dbReference>
<evidence type="ECO:0000256" key="1">
    <source>
        <dbReference type="SAM" id="MobiDB-lite"/>
    </source>
</evidence>